<feature type="transmembrane region" description="Helical" evidence="1">
    <location>
        <begin position="43"/>
        <end position="60"/>
    </location>
</feature>
<evidence type="ECO:0000256" key="1">
    <source>
        <dbReference type="SAM" id="Phobius"/>
    </source>
</evidence>
<dbReference type="RefSeq" id="WP_049645148.1">
    <property type="nucleotide sequence ID" value="NZ_LFTY01000002.1"/>
</dbReference>
<keyword evidence="1" id="KW-1133">Transmembrane helix</keyword>
<proteinExistence type="predicted"/>
<name>A0A0J9EAS2_9RHOB</name>
<keyword evidence="2" id="KW-0732">Signal</keyword>
<protein>
    <submittedName>
        <fullName evidence="3">Uncharacterized protein</fullName>
    </submittedName>
</protein>
<organism evidence="3 4">
    <name type="scientific">Candidatus Rhodobacter oscarellae</name>
    <dbReference type="NCBI Taxonomy" id="1675527"/>
    <lineage>
        <taxon>Bacteria</taxon>
        <taxon>Pseudomonadati</taxon>
        <taxon>Pseudomonadota</taxon>
        <taxon>Alphaproteobacteria</taxon>
        <taxon>Rhodobacterales</taxon>
        <taxon>Rhodobacter group</taxon>
        <taxon>Rhodobacter</taxon>
    </lineage>
</organism>
<keyword evidence="4" id="KW-1185">Reference proteome</keyword>
<keyword evidence="1" id="KW-0812">Transmembrane</keyword>
<evidence type="ECO:0000256" key="2">
    <source>
        <dbReference type="SAM" id="SignalP"/>
    </source>
</evidence>
<evidence type="ECO:0000313" key="4">
    <source>
        <dbReference type="Proteomes" id="UP000037178"/>
    </source>
</evidence>
<dbReference type="AlphaFoldDB" id="A0A0J9EAS2"/>
<sequence length="62" mass="6320">MKKLILTGAFALLATSAFSGGLHDPVVAPDVVVVDAVESAGSDEWVGVLMTFLTIIYLGVGG</sequence>
<feature type="chain" id="PRO_5005318275" evidence="2">
    <location>
        <begin position="20"/>
        <end position="62"/>
    </location>
</feature>
<comment type="caution">
    <text evidence="3">The sequence shown here is derived from an EMBL/GenBank/DDBJ whole genome shotgun (WGS) entry which is preliminary data.</text>
</comment>
<dbReference type="STRING" id="1675527.AIOL_004699"/>
<feature type="signal peptide" evidence="2">
    <location>
        <begin position="1"/>
        <end position="19"/>
    </location>
</feature>
<accession>A0A0J9EAS2</accession>
<dbReference type="EMBL" id="LFTY01000002">
    <property type="protein sequence ID" value="KMW59716.1"/>
    <property type="molecule type" value="Genomic_DNA"/>
</dbReference>
<dbReference type="Proteomes" id="UP000037178">
    <property type="component" value="Unassembled WGS sequence"/>
</dbReference>
<keyword evidence="1" id="KW-0472">Membrane</keyword>
<dbReference type="PATRIC" id="fig|1675527.3.peg.4933"/>
<gene>
    <name evidence="3" type="ORF">AIOL_004699</name>
</gene>
<evidence type="ECO:0000313" key="3">
    <source>
        <dbReference type="EMBL" id="KMW59716.1"/>
    </source>
</evidence>
<reference evidence="3 4" key="1">
    <citation type="submission" date="2015-06" db="EMBL/GenBank/DDBJ databases">
        <title>Draft genome sequence of an Alphaproteobacteria species associated to the Mediterranean sponge Oscarella lobularis.</title>
        <authorList>
            <person name="Jourda C."/>
            <person name="Santini S."/>
            <person name="Claverie J.-M."/>
        </authorList>
    </citation>
    <scope>NUCLEOTIDE SEQUENCE [LARGE SCALE GENOMIC DNA]</scope>
    <source>
        <strain evidence="3">IGS</strain>
    </source>
</reference>